<feature type="region of interest" description="Disordered" evidence="2">
    <location>
        <begin position="72"/>
        <end position="93"/>
    </location>
</feature>
<protein>
    <recommendedName>
        <fullName evidence="4">Enoyl-CoA hydratase</fullName>
    </recommendedName>
</protein>
<feature type="compositionally biased region" description="Basic and acidic residues" evidence="2">
    <location>
        <begin position="78"/>
        <end position="87"/>
    </location>
</feature>
<evidence type="ECO:0000313" key="3">
    <source>
        <dbReference type="EMBL" id="SUZ90616.1"/>
    </source>
</evidence>
<dbReference type="InterPro" id="IPR029045">
    <property type="entry name" value="ClpP/crotonase-like_dom_sf"/>
</dbReference>
<accession>A0A381RFN6</accession>
<dbReference type="CDD" id="cd06558">
    <property type="entry name" value="crotonase-like"/>
    <property type="match status" value="1"/>
</dbReference>
<feature type="non-terminal residue" evidence="3">
    <location>
        <position position="132"/>
    </location>
</feature>
<evidence type="ECO:0008006" key="4">
    <source>
        <dbReference type="Google" id="ProtNLM"/>
    </source>
</evidence>
<organism evidence="3">
    <name type="scientific">marine metagenome</name>
    <dbReference type="NCBI Taxonomy" id="408172"/>
    <lineage>
        <taxon>unclassified sequences</taxon>
        <taxon>metagenomes</taxon>
        <taxon>ecological metagenomes</taxon>
    </lineage>
</organism>
<reference evidence="3" key="1">
    <citation type="submission" date="2018-05" db="EMBL/GenBank/DDBJ databases">
        <authorList>
            <person name="Lanie J.A."/>
            <person name="Ng W.-L."/>
            <person name="Kazmierczak K.M."/>
            <person name="Andrzejewski T.M."/>
            <person name="Davidsen T.M."/>
            <person name="Wayne K.J."/>
            <person name="Tettelin H."/>
            <person name="Glass J.I."/>
            <person name="Rusch D."/>
            <person name="Podicherti R."/>
            <person name="Tsui H.-C.T."/>
            <person name="Winkler M.E."/>
        </authorList>
    </citation>
    <scope>NUCLEOTIDE SEQUENCE</scope>
</reference>
<proteinExistence type="inferred from homology"/>
<name>A0A381RFN6_9ZZZZ</name>
<gene>
    <name evidence="3" type="ORF">METZ01_LOCUS43470</name>
</gene>
<evidence type="ECO:0000256" key="2">
    <source>
        <dbReference type="SAM" id="MobiDB-lite"/>
    </source>
</evidence>
<sequence length="132" mass="14163">MEYETLVVEKRGHVGWLSFNRPDSLNAFNLLMSNELSRAWSELDEDDEVRVIVNTGRGRAFQTGVDVKEVSAAGGMGERNRGREGEGSKGGMTARSNNVWKPVICAVNGICAGGGFHFVVDADVVVASSSAT</sequence>
<comment type="similarity">
    <text evidence="1">Belongs to the enoyl-CoA hydratase/isomerase family.</text>
</comment>
<dbReference type="PANTHER" id="PTHR43802:SF1">
    <property type="entry name" value="IP11341P-RELATED"/>
    <property type="match status" value="1"/>
</dbReference>
<dbReference type="Gene3D" id="3.90.226.10">
    <property type="entry name" value="2-enoyl-CoA Hydratase, Chain A, domain 1"/>
    <property type="match status" value="1"/>
</dbReference>
<dbReference type="SUPFAM" id="SSF52096">
    <property type="entry name" value="ClpP/crotonase"/>
    <property type="match status" value="1"/>
</dbReference>
<dbReference type="AlphaFoldDB" id="A0A381RFN6"/>
<dbReference type="Pfam" id="PF00378">
    <property type="entry name" value="ECH_1"/>
    <property type="match status" value="1"/>
</dbReference>
<dbReference type="PANTHER" id="PTHR43802">
    <property type="entry name" value="ENOYL-COA HYDRATASE"/>
    <property type="match status" value="1"/>
</dbReference>
<dbReference type="EMBL" id="UINC01001909">
    <property type="protein sequence ID" value="SUZ90616.1"/>
    <property type="molecule type" value="Genomic_DNA"/>
</dbReference>
<dbReference type="InterPro" id="IPR001753">
    <property type="entry name" value="Enoyl-CoA_hydra/iso"/>
</dbReference>
<evidence type="ECO:0000256" key="1">
    <source>
        <dbReference type="ARBA" id="ARBA00005254"/>
    </source>
</evidence>